<dbReference type="EMBL" id="CP013568">
    <property type="protein sequence ID" value="ANL83973.1"/>
    <property type="molecule type" value="Genomic_DNA"/>
</dbReference>
<proteinExistence type="predicted"/>
<accession>A0ABN4QJ75</accession>
<sequence>MSLLKFFLKPALATDGGDTAPIWKDDPLRHPEIKHMSLREIADLPLGMESDASAETRTPLTTGA</sequence>
<reference evidence="1 2" key="1">
    <citation type="submission" date="2015-11" db="EMBL/GenBank/DDBJ databases">
        <title>The limits of bacterial species coexistence and the symbiotic plasmid transference in sympatric Rhizobium populations.</title>
        <authorList>
            <person name="Perez-Carrascal O.M."/>
            <person name="VanInsberghe D."/>
            <person name="Juarez S."/>
            <person name="Polz M.F."/>
            <person name="Vinuesa P."/>
            <person name="Gonzalez V."/>
        </authorList>
    </citation>
    <scope>NUCLEOTIDE SEQUENCE [LARGE SCALE GENOMIC DNA]</scope>
    <source>
        <strain evidence="1 2">N771</strain>
    </source>
</reference>
<protein>
    <submittedName>
        <fullName evidence="1">Uncharacterized protein</fullName>
    </submittedName>
</protein>
<evidence type="ECO:0000313" key="2">
    <source>
        <dbReference type="Proteomes" id="UP000078551"/>
    </source>
</evidence>
<dbReference type="Proteomes" id="UP000078551">
    <property type="component" value="Chromosome"/>
</dbReference>
<dbReference type="GeneID" id="70363034"/>
<keyword evidence="2" id="KW-1185">Reference proteome</keyword>
<gene>
    <name evidence="1" type="ORF">AMC81_CH01163</name>
</gene>
<organism evidence="1 2">
    <name type="scientific">Rhizobium phaseoli</name>
    <dbReference type="NCBI Taxonomy" id="396"/>
    <lineage>
        <taxon>Bacteria</taxon>
        <taxon>Pseudomonadati</taxon>
        <taxon>Pseudomonadota</taxon>
        <taxon>Alphaproteobacteria</taxon>
        <taxon>Hyphomicrobiales</taxon>
        <taxon>Rhizobiaceae</taxon>
        <taxon>Rhizobium/Agrobacterium group</taxon>
        <taxon>Rhizobium</taxon>
    </lineage>
</organism>
<name>A0ABN4QJ75_9HYPH</name>
<dbReference type="RefSeq" id="WP_064824981.1">
    <property type="nucleotide sequence ID" value="NZ_CP013532.1"/>
</dbReference>
<evidence type="ECO:0000313" key="1">
    <source>
        <dbReference type="EMBL" id="ANL83973.1"/>
    </source>
</evidence>